<dbReference type="GO" id="GO:0005739">
    <property type="term" value="C:mitochondrion"/>
    <property type="evidence" value="ECO:0007669"/>
    <property type="project" value="TreeGrafter"/>
</dbReference>
<dbReference type="Gene3D" id="2.60.40.650">
    <property type="match status" value="1"/>
</dbReference>
<dbReference type="Gene3D" id="3.90.420.10">
    <property type="entry name" value="Oxidoreductase, molybdopterin-binding domain"/>
    <property type="match status" value="1"/>
</dbReference>
<dbReference type="FunFam" id="3.90.420.10:FF:000002">
    <property type="entry name" value="sulfite oxidase, mitochondrial"/>
    <property type="match status" value="1"/>
</dbReference>
<feature type="domain" description="Oxidoreductase molybdopterin-binding" evidence="5">
    <location>
        <begin position="48"/>
        <end position="227"/>
    </location>
</feature>
<feature type="domain" description="Moybdenum cofactor oxidoreductase dimerisation" evidence="6">
    <location>
        <begin position="252"/>
        <end position="354"/>
    </location>
</feature>
<reference evidence="7 8" key="3">
    <citation type="journal article" date="2015" name="Genome Announc.">
        <title>Draft Genome Sequence of the Archiascomycetous Yeast Saitoella complicata.</title>
        <authorList>
            <person name="Yamauchi K."/>
            <person name="Kondo S."/>
            <person name="Hamamoto M."/>
            <person name="Takahashi Y."/>
            <person name="Ogura Y."/>
            <person name="Hayashi T."/>
            <person name="Nishida H."/>
        </authorList>
    </citation>
    <scope>NUCLEOTIDE SEQUENCE [LARGE SCALE GENOMIC DNA]</scope>
    <source>
        <strain evidence="7 8">NRRL Y-17804</strain>
    </source>
</reference>
<dbReference type="Proteomes" id="UP000033140">
    <property type="component" value="Unassembled WGS sequence"/>
</dbReference>
<dbReference type="InterPro" id="IPR000572">
    <property type="entry name" value="OxRdtase_Mopterin-bd_dom"/>
</dbReference>
<dbReference type="GO" id="GO:0006790">
    <property type="term" value="P:sulfur compound metabolic process"/>
    <property type="evidence" value="ECO:0007669"/>
    <property type="project" value="TreeGrafter"/>
</dbReference>
<evidence type="ECO:0000313" key="8">
    <source>
        <dbReference type="Proteomes" id="UP000033140"/>
    </source>
</evidence>
<dbReference type="EMBL" id="BACD03000021">
    <property type="protein sequence ID" value="GAO49232.1"/>
    <property type="molecule type" value="Genomic_DNA"/>
</dbReference>
<evidence type="ECO:0000256" key="3">
    <source>
        <dbReference type="ARBA" id="ARBA00022723"/>
    </source>
</evidence>
<accession>A0A0E9NH69</accession>
<dbReference type="InterPro" id="IPR014756">
    <property type="entry name" value="Ig_E-set"/>
</dbReference>
<evidence type="ECO:0000259" key="5">
    <source>
        <dbReference type="Pfam" id="PF00174"/>
    </source>
</evidence>
<proteinExistence type="predicted"/>
<dbReference type="InterPro" id="IPR036374">
    <property type="entry name" value="OxRdtase_Mopterin-bd_sf"/>
</dbReference>
<evidence type="ECO:0000256" key="1">
    <source>
        <dbReference type="ARBA" id="ARBA00001924"/>
    </source>
</evidence>
<keyword evidence="2" id="KW-0500">Molybdenum</keyword>
<keyword evidence="4" id="KW-0560">Oxidoreductase</keyword>
<dbReference type="SUPFAM" id="SSF56524">
    <property type="entry name" value="Oxidoreductase molybdopterin-binding domain"/>
    <property type="match status" value="1"/>
</dbReference>
<dbReference type="GO" id="GO:0043546">
    <property type="term" value="F:molybdopterin cofactor binding"/>
    <property type="evidence" value="ECO:0007669"/>
    <property type="project" value="TreeGrafter"/>
</dbReference>
<dbReference type="SUPFAM" id="SSF81296">
    <property type="entry name" value="E set domains"/>
    <property type="match status" value="1"/>
</dbReference>
<evidence type="ECO:0008006" key="9">
    <source>
        <dbReference type="Google" id="ProtNLM"/>
    </source>
</evidence>
<dbReference type="OMA" id="WVKWLNG"/>
<reference evidence="7 8" key="2">
    <citation type="journal article" date="2014" name="J. Gen. Appl. Microbiol.">
        <title>The early diverging ascomycetous budding yeast Saitoella complicata has three histone deacetylases belonging to the Clr6, Hos2, and Rpd3 lineages.</title>
        <authorList>
            <person name="Nishida H."/>
            <person name="Matsumoto T."/>
            <person name="Kondo S."/>
            <person name="Hamamoto M."/>
            <person name="Yoshikawa H."/>
        </authorList>
    </citation>
    <scope>NUCLEOTIDE SEQUENCE [LARGE SCALE GENOMIC DNA]</scope>
    <source>
        <strain evidence="7 8">NRRL Y-17804</strain>
    </source>
</reference>
<comment type="caution">
    <text evidence="7">The sequence shown here is derived from an EMBL/GenBank/DDBJ whole genome shotgun (WGS) entry which is preliminary data.</text>
</comment>
<reference evidence="7 8" key="1">
    <citation type="journal article" date="2011" name="J. Gen. Appl. Microbiol.">
        <title>Draft genome sequencing of the enigmatic yeast Saitoella complicata.</title>
        <authorList>
            <person name="Nishida H."/>
            <person name="Hamamoto M."/>
            <person name="Sugiyama J."/>
        </authorList>
    </citation>
    <scope>NUCLEOTIDE SEQUENCE [LARGE SCALE GENOMIC DNA]</scope>
    <source>
        <strain evidence="7 8">NRRL Y-17804</strain>
    </source>
</reference>
<dbReference type="Pfam" id="PF00174">
    <property type="entry name" value="Oxidored_molyb"/>
    <property type="match status" value="1"/>
</dbReference>
<dbReference type="Pfam" id="PF03404">
    <property type="entry name" value="Mo-co_dimer"/>
    <property type="match status" value="1"/>
</dbReference>
<dbReference type="GO" id="GO:0030151">
    <property type="term" value="F:molybdenum ion binding"/>
    <property type="evidence" value="ECO:0007669"/>
    <property type="project" value="InterPro"/>
</dbReference>
<evidence type="ECO:0000256" key="2">
    <source>
        <dbReference type="ARBA" id="ARBA00022505"/>
    </source>
</evidence>
<evidence type="ECO:0000259" key="6">
    <source>
        <dbReference type="Pfam" id="PF03404"/>
    </source>
</evidence>
<dbReference type="STRING" id="698492.A0A0E9NH69"/>
<sequence>MPSSGCNNRRNVLTDDPPNIEPNLADLVQQEYTPSSLAFSRNHCAIPSPDQVDERVHRIRIDGAVAKPLELSLDHLRKFPKVEVVAALQCAGNRRAALEESAGKPVEGIKWGDGTAFNAKWSGALLRDVLQNVQFNDPQIEKDSWHVCFASHVMECEEDTWYGSSIPLHKALDSKGDVLLAYEMNGSQLTIEHGYPVRVIVPGYAGARSVKWLDRISIANAESPNFYQQHDYKVLPPDVEDKADVDWSKIPALQAMPINSVICTPSSGEAVLQDGRTTFRGYALGGEGGAVRRVQLSSDDGQTWKEARITYQEGRWSWTLWECELDGLTPASKIVCKAMDENGHEQPPMSQWNLPLNGAQNRIIRLSKIISQHFNIVPSSYQNSLLVNPARDGLLVLENLFLLEPQVNLLLGVLDSVGTVADVAAHIDSKVTTDGSGSRGQGVGGTEEGATSLDSILTLPDHGSNGAGSHVLDQSGEEGLGLQVLVYGMLLKVLLGRTDELESGELVTLLLEAANDLTNETTLDTV</sequence>
<gene>
    <name evidence="7" type="ORF">G7K_3386-t1</name>
</gene>
<dbReference type="GO" id="GO:0020037">
    <property type="term" value="F:heme binding"/>
    <property type="evidence" value="ECO:0007669"/>
    <property type="project" value="TreeGrafter"/>
</dbReference>
<protein>
    <recommendedName>
        <fullName evidence="9">Sulfite oxidase</fullName>
    </recommendedName>
</protein>
<organism evidence="7 8">
    <name type="scientific">Saitoella complicata (strain BCRC 22490 / CBS 7301 / JCM 7358 / NBRC 10748 / NRRL Y-17804)</name>
    <dbReference type="NCBI Taxonomy" id="698492"/>
    <lineage>
        <taxon>Eukaryota</taxon>
        <taxon>Fungi</taxon>
        <taxon>Dikarya</taxon>
        <taxon>Ascomycota</taxon>
        <taxon>Taphrinomycotina</taxon>
        <taxon>Taphrinomycotina incertae sedis</taxon>
        <taxon>Saitoella</taxon>
    </lineage>
</organism>
<dbReference type="PRINTS" id="PR00407">
    <property type="entry name" value="EUMOPTERIN"/>
</dbReference>
<evidence type="ECO:0000313" key="7">
    <source>
        <dbReference type="EMBL" id="GAO49232.1"/>
    </source>
</evidence>
<dbReference type="PANTHER" id="PTHR19372:SF7">
    <property type="entry name" value="SULFITE OXIDASE, MITOCHONDRIAL"/>
    <property type="match status" value="1"/>
</dbReference>
<keyword evidence="3" id="KW-0479">Metal-binding</keyword>
<evidence type="ECO:0000256" key="4">
    <source>
        <dbReference type="ARBA" id="ARBA00023002"/>
    </source>
</evidence>
<dbReference type="PANTHER" id="PTHR19372">
    <property type="entry name" value="SULFITE REDUCTASE"/>
    <property type="match status" value="1"/>
</dbReference>
<dbReference type="AlphaFoldDB" id="A0A0E9NH69"/>
<keyword evidence="8" id="KW-1185">Reference proteome</keyword>
<dbReference type="InterPro" id="IPR008335">
    <property type="entry name" value="Mopterin_OxRdtase_euk"/>
</dbReference>
<name>A0A0E9NH69_SAICN</name>
<comment type="cofactor">
    <cofactor evidence="1">
        <name>Mo-molybdopterin</name>
        <dbReference type="ChEBI" id="CHEBI:71302"/>
    </cofactor>
</comment>
<dbReference type="InterPro" id="IPR005066">
    <property type="entry name" value="MoCF_OxRdtse_dimer"/>
</dbReference>
<dbReference type="GO" id="GO:0008482">
    <property type="term" value="F:sulfite oxidase activity"/>
    <property type="evidence" value="ECO:0007669"/>
    <property type="project" value="TreeGrafter"/>
</dbReference>